<protein>
    <submittedName>
        <fullName evidence="5">Nitrogen fixation nifHD region glnB 1</fullName>
    </submittedName>
</protein>
<evidence type="ECO:0000256" key="2">
    <source>
        <dbReference type="ARBA" id="ARBA00023015"/>
    </source>
</evidence>
<dbReference type="GO" id="GO:0005829">
    <property type="term" value="C:cytosol"/>
    <property type="evidence" value="ECO:0007669"/>
    <property type="project" value="TreeGrafter"/>
</dbReference>
<keyword evidence="6" id="KW-1185">Reference proteome</keyword>
<keyword evidence="3" id="KW-0804">Transcription</keyword>
<keyword evidence="4" id="KW-0535">Nitrogen fixation</keyword>
<accession>A0A7R7IEM7</accession>
<evidence type="ECO:0000256" key="4">
    <source>
        <dbReference type="ARBA" id="ARBA00023231"/>
    </source>
</evidence>
<dbReference type="InterPro" id="IPR002187">
    <property type="entry name" value="N-reg_PII"/>
</dbReference>
<evidence type="ECO:0000256" key="1">
    <source>
        <dbReference type="ARBA" id="ARBA00002440"/>
    </source>
</evidence>
<dbReference type="InterPro" id="IPR011322">
    <property type="entry name" value="N-reg_PII-like_a/b"/>
</dbReference>
<proteinExistence type="predicted"/>
<dbReference type="GO" id="GO:0030234">
    <property type="term" value="F:enzyme regulator activity"/>
    <property type="evidence" value="ECO:0007669"/>
    <property type="project" value="InterPro"/>
</dbReference>
<dbReference type="SUPFAM" id="SSF54913">
    <property type="entry name" value="GlnB-like"/>
    <property type="match status" value="1"/>
</dbReference>
<organism evidence="5 6">
    <name type="scientific">Anaeromicropila herbilytica</name>
    <dbReference type="NCBI Taxonomy" id="2785025"/>
    <lineage>
        <taxon>Bacteria</taxon>
        <taxon>Bacillati</taxon>
        <taxon>Bacillota</taxon>
        <taxon>Clostridia</taxon>
        <taxon>Lachnospirales</taxon>
        <taxon>Lachnospiraceae</taxon>
        <taxon>Anaeromicropila</taxon>
    </lineage>
</organism>
<comment type="function">
    <text evidence="1">Could be involved in the regulation of nitrogen fixation.</text>
</comment>
<sequence length="108" mass="11989">MLLVRSIIRPEKTGVVLSELLSAGYPAVTKMDVFGRGKQKGVKVGDIYYDEIPKEMLLMVVEDSDKEDVIKIIMKYARTGENGNFGDGRIFVSPVEEAYTISTKTKGL</sequence>
<dbReference type="InterPro" id="IPR015867">
    <property type="entry name" value="N-reg_PII/ATP_PRibTrfase_C"/>
</dbReference>
<evidence type="ECO:0000313" key="6">
    <source>
        <dbReference type="Proteomes" id="UP000595897"/>
    </source>
</evidence>
<dbReference type="SMART" id="SM00938">
    <property type="entry name" value="P-II"/>
    <property type="match status" value="1"/>
</dbReference>
<dbReference type="PRINTS" id="PR00340">
    <property type="entry name" value="PIIGLNB"/>
</dbReference>
<dbReference type="GO" id="GO:0006808">
    <property type="term" value="P:regulation of nitrogen utilization"/>
    <property type="evidence" value="ECO:0007669"/>
    <property type="project" value="InterPro"/>
</dbReference>
<dbReference type="EMBL" id="AP024169">
    <property type="protein sequence ID" value="BCN32868.1"/>
    <property type="molecule type" value="Genomic_DNA"/>
</dbReference>
<dbReference type="PANTHER" id="PTHR30115">
    <property type="entry name" value="NITROGEN REGULATORY PROTEIN P-II"/>
    <property type="match status" value="1"/>
</dbReference>
<evidence type="ECO:0000256" key="3">
    <source>
        <dbReference type="ARBA" id="ARBA00023163"/>
    </source>
</evidence>
<gene>
    <name evidence="5" type="primary">nifHD</name>
    <name evidence="5" type="ORF">bsdtb5_41630</name>
</gene>
<evidence type="ECO:0000313" key="5">
    <source>
        <dbReference type="EMBL" id="BCN32868.1"/>
    </source>
</evidence>
<dbReference type="GO" id="GO:0005524">
    <property type="term" value="F:ATP binding"/>
    <property type="evidence" value="ECO:0007669"/>
    <property type="project" value="TreeGrafter"/>
</dbReference>
<dbReference type="AlphaFoldDB" id="A0A7R7IEM7"/>
<dbReference type="Pfam" id="PF00543">
    <property type="entry name" value="P-II"/>
    <property type="match status" value="1"/>
</dbReference>
<dbReference type="Proteomes" id="UP000595897">
    <property type="component" value="Chromosome"/>
</dbReference>
<dbReference type="PROSITE" id="PS51343">
    <property type="entry name" value="PII_GLNB_DOM"/>
    <property type="match status" value="1"/>
</dbReference>
<dbReference type="PANTHER" id="PTHR30115:SF13">
    <property type="entry name" value="PII-LIKE PROTEIN GLNBI"/>
    <property type="match status" value="1"/>
</dbReference>
<dbReference type="KEGG" id="ahb:bsdtb5_41630"/>
<dbReference type="Gene3D" id="3.30.70.120">
    <property type="match status" value="1"/>
</dbReference>
<name>A0A7R7IEM7_9FIRM</name>
<dbReference type="RefSeq" id="WP_271713875.1">
    <property type="nucleotide sequence ID" value="NZ_AP024169.1"/>
</dbReference>
<reference evidence="5 6" key="1">
    <citation type="submission" date="2020-11" db="EMBL/GenBank/DDBJ databases">
        <title>Draft genome sequencing of a Lachnospiraceae strain isolated from anoxic soil subjected to BSD treatment.</title>
        <authorList>
            <person name="Uek A."/>
            <person name="Tonouchi A."/>
        </authorList>
    </citation>
    <scope>NUCLEOTIDE SEQUENCE [LARGE SCALE GENOMIC DNA]</scope>
    <source>
        <strain evidence="5 6">TB5</strain>
    </source>
</reference>
<keyword evidence="2" id="KW-0805">Transcription regulation</keyword>